<dbReference type="Proteomes" id="UP000830375">
    <property type="component" value="Unassembled WGS sequence"/>
</dbReference>
<keyword evidence="1" id="KW-0175">Coiled coil</keyword>
<dbReference type="EMBL" id="JACTAM010002316">
    <property type="protein sequence ID" value="KAI2645176.1"/>
    <property type="molecule type" value="Genomic_DNA"/>
</dbReference>
<sequence>MEDIKKTLASIQLEVGKIATQQMEILQLTQQVNLLQAQVSGYEVKLKKKDDQIKELEKRLDVAEQYYRLDDLIISGLKTRHRAYSNVAAGNNADDTTAEMETLESQVIQFFGSKDIPIHRNQISACHTLPRNNKNSPTSPAIIIRFVNRKDKVGLLQQGFKLKGTGVFVNEHLTRKNGNIAYAARPLKKAKRIIATWTRNCKVYIRTNGATPEDERVLMVKEMDDLNLYK</sequence>
<evidence type="ECO:0000256" key="1">
    <source>
        <dbReference type="SAM" id="Coils"/>
    </source>
</evidence>
<reference evidence="2 3" key="1">
    <citation type="submission" date="2022-01" db="EMBL/GenBank/DDBJ databases">
        <title>A high-quality chromosome-level genome assembly of rohu carp, Labeo rohita.</title>
        <authorList>
            <person name="Arick M.A. II"/>
            <person name="Hsu C.-Y."/>
            <person name="Magbanua Z."/>
            <person name="Pechanova O."/>
            <person name="Grover C."/>
            <person name="Miller E."/>
            <person name="Thrash A."/>
            <person name="Ezzel L."/>
            <person name="Alam S."/>
            <person name="Benzie J."/>
            <person name="Hamilton M."/>
            <person name="Karsi A."/>
            <person name="Lawrence M.L."/>
            <person name="Peterson D.G."/>
        </authorList>
    </citation>
    <scope>NUCLEOTIDE SEQUENCE [LARGE SCALE GENOMIC DNA]</scope>
    <source>
        <strain evidence="3">BAU-BD-2019</strain>
        <tissue evidence="2">Blood</tissue>
    </source>
</reference>
<gene>
    <name evidence="2" type="ORF">H4Q32_028656</name>
</gene>
<evidence type="ECO:0000313" key="3">
    <source>
        <dbReference type="Proteomes" id="UP000830375"/>
    </source>
</evidence>
<comment type="caution">
    <text evidence="2">The sequence shown here is derived from an EMBL/GenBank/DDBJ whole genome shotgun (WGS) entry which is preliminary data.</text>
</comment>
<keyword evidence="3" id="KW-1185">Reference proteome</keyword>
<protein>
    <recommendedName>
        <fullName evidence="4">Zinc finger protein 397-like</fullName>
    </recommendedName>
</protein>
<proteinExistence type="predicted"/>
<organism evidence="2 3">
    <name type="scientific">Labeo rohita</name>
    <name type="common">Indian major carp</name>
    <name type="synonym">Cyprinus rohita</name>
    <dbReference type="NCBI Taxonomy" id="84645"/>
    <lineage>
        <taxon>Eukaryota</taxon>
        <taxon>Metazoa</taxon>
        <taxon>Chordata</taxon>
        <taxon>Craniata</taxon>
        <taxon>Vertebrata</taxon>
        <taxon>Euteleostomi</taxon>
        <taxon>Actinopterygii</taxon>
        <taxon>Neopterygii</taxon>
        <taxon>Teleostei</taxon>
        <taxon>Ostariophysi</taxon>
        <taxon>Cypriniformes</taxon>
        <taxon>Cyprinidae</taxon>
        <taxon>Labeoninae</taxon>
        <taxon>Labeonini</taxon>
        <taxon>Labeo</taxon>
    </lineage>
</organism>
<evidence type="ECO:0000313" key="2">
    <source>
        <dbReference type="EMBL" id="KAI2645176.1"/>
    </source>
</evidence>
<name>A0ABQ8L641_LABRO</name>
<accession>A0ABQ8L641</accession>
<evidence type="ECO:0008006" key="4">
    <source>
        <dbReference type="Google" id="ProtNLM"/>
    </source>
</evidence>
<feature type="coiled-coil region" evidence="1">
    <location>
        <begin position="18"/>
        <end position="66"/>
    </location>
</feature>